<accession>A0A7D6ZIG2</accession>
<dbReference type="PRINTS" id="PR00039">
    <property type="entry name" value="HTHLYSR"/>
</dbReference>
<dbReference type="Pfam" id="PF03466">
    <property type="entry name" value="LysR_substrate"/>
    <property type="match status" value="1"/>
</dbReference>
<dbReference type="InterPro" id="IPR036390">
    <property type="entry name" value="WH_DNA-bd_sf"/>
</dbReference>
<proteinExistence type="inferred from homology"/>
<dbReference type="PANTHER" id="PTHR30126">
    <property type="entry name" value="HTH-TYPE TRANSCRIPTIONAL REGULATOR"/>
    <property type="match status" value="1"/>
</dbReference>
<evidence type="ECO:0000313" key="6">
    <source>
        <dbReference type="EMBL" id="QLY30540.1"/>
    </source>
</evidence>
<dbReference type="InterPro" id="IPR005119">
    <property type="entry name" value="LysR_subst-bd"/>
</dbReference>
<dbReference type="Gene3D" id="3.40.190.10">
    <property type="entry name" value="Periplasmic binding protein-like II"/>
    <property type="match status" value="2"/>
</dbReference>
<dbReference type="PANTHER" id="PTHR30126:SF39">
    <property type="entry name" value="HTH-TYPE TRANSCRIPTIONAL REGULATOR CYSL"/>
    <property type="match status" value="1"/>
</dbReference>
<organism evidence="6 7">
    <name type="scientific">Nocardia huaxiensis</name>
    <dbReference type="NCBI Taxonomy" id="2755382"/>
    <lineage>
        <taxon>Bacteria</taxon>
        <taxon>Bacillati</taxon>
        <taxon>Actinomycetota</taxon>
        <taxon>Actinomycetes</taxon>
        <taxon>Mycobacteriales</taxon>
        <taxon>Nocardiaceae</taxon>
        <taxon>Nocardia</taxon>
    </lineage>
</organism>
<dbReference type="CDD" id="cd05466">
    <property type="entry name" value="PBP2_LTTR_substrate"/>
    <property type="match status" value="1"/>
</dbReference>
<comment type="similarity">
    <text evidence="1">Belongs to the LysR transcriptional regulatory family.</text>
</comment>
<feature type="domain" description="HTH lysR-type" evidence="5">
    <location>
        <begin position="10"/>
        <end position="67"/>
    </location>
</feature>
<evidence type="ECO:0000256" key="2">
    <source>
        <dbReference type="ARBA" id="ARBA00023015"/>
    </source>
</evidence>
<dbReference type="RefSeq" id="WP_181581738.1">
    <property type="nucleotide sequence ID" value="NZ_CP059399.1"/>
</dbReference>
<dbReference type="PROSITE" id="PS50931">
    <property type="entry name" value="HTH_LYSR"/>
    <property type="match status" value="1"/>
</dbReference>
<keyword evidence="3" id="KW-0238">DNA-binding</keyword>
<dbReference type="GO" id="GO:0000976">
    <property type="term" value="F:transcription cis-regulatory region binding"/>
    <property type="evidence" value="ECO:0007669"/>
    <property type="project" value="TreeGrafter"/>
</dbReference>
<keyword evidence="4" id="KW-0804">Transcription</keyword>
<evidence type="ECO:0000256" key="1">
    <source>
        <dbReference type="ARBA" id="ARBA00009437"/>
    </source>
</evidence>
<dbReference type="Pfam" id="PF00126">
    <property type="entry name" value="HTH_1"/>
    <property type="match status" value="1"/>
</dbReference>
<name>A0A7D6ZIG2_9NOCA</name>
<gene>
    <name evidence="6" type="ORF">H0264_36435</name>
</gene>
<reference evidence="6 7" key="1">
    <citation type="submission" date="2020-07" db="EMBL/GenBank/DDBJ databases">
        <authorList>
            <person name="Zhuang K."/>
            <person name="Ran Y."/>
        </authorList>
    </citation>
    <scope>NUCLEOTIDE SEQUENCE [LARGE SCALE GENOMIC DNA]</scope>
    <source>
        <strain evidence="6 7">WCH-YHL-001</strain>
    </source>
</reference>
<dbReference type="Proteomes" id="UP000515512">
    <property type="component" value="Chromosome"/>
</dbReference>
<dbReference type="InterPro" id="IPR036388">
    <property type="entry name" value="WH-like_DNA-bd_sf"/>
</dbReference>
<keyword evidence="7" id="KW-1185">Reference proteome</keyword>
<evidence type="ECO:0000259" key="5">
    <source>
        <dbReference type="PROSITE" id="PS50931"/>
    </source>
</evidence>
<dbReference type="KEGG" id="nhu:H0264_36435"/>
<dbReference type="AlphaFoldDB" id="A0A7D6ZIG2"/>
<dbReference type="GO" id="GO:0003700">
    <property type="term" value="F:DNA-binding transcription factor activity"/>
    <property type="evidence" value="ECO:0007669"/>
    <property type="project" value="InterPro"/>
</dbReference>
<dbReference type="EMBL" id="CP059399">
    <property type="protein sequence ID" value="QLY30540.1"/>
    <property type="molecule type" value="Genomic_DNA"/>
</dbReference>
<dbReference type="SUPFAM" id="SSF46785">
    <property type="entry name" value="Winged helix' DNA-binding domain"/>
    <property type="match status" value="1"/>
</dbReference>
<dbReference type="SUPFAM" id="SSF53850">
    <property type="entry name" value="Periplasmic binding protein-like II"/>
    <property type="match status" value="1"/>
</dbReference>
<keyword evidence="2" id="KW-0805">Transcription regulation</keyword>
<sequence>MSYRQTDGSLDLAQLRTFLAVYRAGSITAGAAQSGLSQPTVTTQLQALERQLGGPLFERLPRGVTPTPAAHDLAARVAGPLDSLAAVTGGASADSIPVAEPPVLLGGPAELLAALALPSLAALVGEGVRLTVTTGLADDLLADLRIGKLDLVLSTIRPRGRTVLSEPLADEDFVLVAAPALAARIDRERLQAHDLTALSGIPLVSYAADLPILRRYWRHVFDTRLEAEPALVVGDLRAVLSAVVAGAGISVLPRYLCSRELAAGGVVTLLDPEDAPINTVFLARRVGGPARPHVDRVRTRLLDEAVVWRACEH</sequence>
<evidence type="ECO:0000256" key="3">
    <source>
        <dbReference type="ARBA" id="ARBA00023125"/>
    </source>
</evidence>
<protein>
    <submittedName>
        <fullName evidence="6">LysR family transcriptional regulator</fullName>
    </submittedName>
</protein>
<evidence type="ECO:0000256" key="4">
    <source>
        <dbReference type="ARBA" id="ARBA00023163"/>
    </source>
</evidence>
<dbReference type="Gene3D" id="1.10.10.10">
    <property type="entry name" value="Winged helix-like DNA-binding domain superfamily/Winged helix DNA-binding domain"/>
    <property type="match status" value="1"/>
</dbReference>
<dbReference type="InterPro" id="IPR000847">
    <property type="entry name" value="LysR_HTH_N"/>
</dbReference>
<evidence type="ECO:0000313" key="7">
    <source>
        <dbReference type="Proteomes" id="UP000515512"/>
    </source>
</evidence>